<proteinExistence type="predicted"/>
<feature type="region of interest" description="Disordered" evidence="1">
    <location>
        <begin position="204"/>
        <end position="359"/>
    </location>
</feature>
<dbReference type="GeneID" id="62168887"/>
<evidence type="ECO:0000256" key="1">
    <source>
        <dbReference type="SAM" id="MobiDB-lite"/>
    </source>
</evidence>
<feature type="compositionally biased region" description="Polar residues" evidence="1">
    <location>
        <begin position="320"/>
        <end position="329"/>
    </location>
</feature>
<keyword evidence="2" id="KW-0732">Signal</keyword>
<sequence length="548" mass="56604">MHYPLLLGAVVLLTGEARAAPKPQDDQMAAHVVQRRTFQLEPDPGAGANSERDRPMYHQNGTNATTPTASGTGGMTSRTFTLPHNTSSTSMHAECPMSVVTSTTTVDVTFYVTATTSYGSNLTSYYGTGTAHTSVVSSQSGLNSTVSSTSMRLSSGLISSANSSTTVAPAASESPCSEDVFSTLASHNTTSRVGNTLITSSPIIKTTSSTLPSRSTEPCDDDLGSTSRLNSTATASSTLPGSTVESPSVTPCDNESGTGSSLTSTQSSTGHANQTSSYRTISGKPQGSSTALYTSTSTSLDEVSSTVSTVESTTAKPCNDESSTPTSVAPSDASSYTSQNASASSTIEASPSFSSDLTTSPVTAATLTSIGTSASLSNPMTSAAVTSIPPESCVIDTSMAPVTSAPLTSVPSSTLVPTKTVCQNDAPTGKPMPGNHHCGVHGLPVGNYFLARFVENSPGVPVTLEGCYQFCASVMNATDGCKSYRFYPEKGLNVPRCDLYGSNVAYALDSIDNDHPDLWFDLACGSPSDPNWVHLPGMTRLRDLGLLE</sequence>
<keyword evidence="4" id="KW-1185">Reference proteome</keyword>
<feature type="compositionally biased region" description="Low complexity" evidence="1">
    <location>
        <begin position="288"/>
        <end position="314"/>
    </location>
</feature>
<feature type="compositionally biased region" description="Low complexity" evidence="1">
    <location>
        <begin position="256"/>
        <end position="270"/>
    </location>
</feature>
<gene>
    <name evidence="3" type="ORF">CkaCkLH20_13102</name>
</gene>
<feature type="compositionally biased region" description="Polar residues" evidence="1">
    <location>
        <begin position="346"/>
        <end position="359"/>
    </location>
</feature>
<feature type="compositionally biased region" description="Polar residues" evidence="1">
    <location>
        <begin position="224"/>
        <end position="255"/>
    </location>
</feature>
<feature type="compositionally biased region" description="Polar residues" evidence="1">
    <location>
        <begin position="271"/>
        <end position="287"/>
    </location>
</feature>
<dbReference type="AlphaFoldDB" id="A0A9P6I045"/>
<feature type="compositionally biased region" description="Low complexity" evidence="1">
    <location>
        <begin position="204"/>
        <end position="213"/>
    </location>
</feature>
<feature type="signal peptide" evidence="2">
    <location>
        <begin position="1"/>
        <end position="19"/>
    </location>
</feature>
<dbReference type="Proteomes" id="UP000781932">
    <property type="component" value="Unassembled WGS sequence"/>
</dbReference>
<feature type="chain" id="PRO_5040395037" description="Apple domain-containing protein" evidence="2">
    <location>
        <begin position="20"/>
        <end position="548"/>
    </location>
</feature>
<reference evidence="3" key="1">
    <citation type="submission" date="2020-03" db="EMBL/GenBank/DDBJ databases">
        <authorList>
            <person name="He L."/>
        </authorList>
    </citation>
    <scope>NUCLEOTIDE SEQUENCE</scope>
    <source>
        <strain evidence="3">CkLH20</strain>
    </source>
</reference>
<dbReference type="RefSeq" id="XP_038738901.1">
    <property type="nucleotide sequence ID" value="XM_038895813.1"/>
</dbReference>
<evidence type="ECO:0000313" key="4">
    <source>
        <dbReference type="Proteomes" id="UP000781932"/>
    </source>
</evidence>
<feature type="region of interest" description="Disordered" evidence="1">
    <location>
        <begin position="37"/>
        <end position="74"/>
    </location>
</feature>
<reference evidence="3" key="2">
    <citation type="submission" date="2020-11" db="EMBL/GenBank/DDBJ databases">
        <title>Whole genome sequencing of Colletotrichum sp.</title>
        <authorList>
            <person name="Li H."/>
        </authorList>
    </citation>
    <scope>NUCLEOTIDE SEQUENCE</scope>
    <source>
        <strain evidence="3">CkLH20</strain>
    </source>
</reference>
<accession>A0A9P6I045</accession>
<dbReference type="OrthoDB" id="5152618at2759"/>
<organism evidence="3 4">
    <name type="scientific">Colletotrichum karsti</name>
    <dbReference type="NCBI Taxonomy" id="1095194"/>
    <lineage>
        <taxon>Eukaryota</taxon>
        <taxon>Fungi</taxon>
        <taxon>Dikarya</taxon>
        <taxon>Ascomycota</taxon>
        <taxon>Pezizomycotina</taxon>
        <taxon>Sordariomycetes</taxon>
        <taxon>Hypocreomycetidae</taxon>
        <taxon>Glomerellales</taxon>
        <taxon>Glomerellaceae</taxon>
        <taxon>Colletotrichum</taxon>
        <taxon>Colletotrichum boninense species complex</taxon>
    </lineage>
</organism>
<protein>
    <recommendedName>
        <fullName evidence="5">Apple domain-containing protein</fullName>
    </recommendedName>
</protein>
<comment type="caution">
    <text evidence="3">The sequence shown here is derived from an EMBL/GenBank/DDBJ whole genome shotgun (WGS) entry which is preliminary data.</text>
</comment>
<dbReference type="EMBL" id="JAATWM020000072">
    <property type="protein sequence ID" value="KAF9869440.1"/>
    <property type="molecule type" value="Genomic_DNA"/>
</dbReference>
<evidence type="ECO:0000256" key="2">
    <source>
        <dbReference type="SAM" id="SignalP"/>
    </source>
</evidence>
<name>A0A9P6I045_9PEZI</name>
<feature type="compositionally biased region" description="Polar residues" evidence="1">
    <location>
        <begin position="59"/>
        <end position="74"/>
    </location>
</feature>
<feature type="compositionally biased region" description="Low complexity" evidence="1">
    <location>
        <begin position="333"/>
        <end position="345"/>
    </location>
</feature>
<evidence type="ECO:0008006" key="5">
    <source>
        <dbReference type="Google" id="ProtNLM"/>
    </source>
</evidence>
<evidence type="ECO:0000313" key="3">
    <source>
        <dbReference type="EMBL" id="KAF9869440.1"/>
    </source>
</evidence>